<evidence type="ECO:0000259" key="1">
    <source>
        <dbReference type="Pfam" id="PF07179"/>
    </source>
</evidence>
<accession>A0A329TGZ7</accession>
<dbReference type="InterPro" id="IPR009839">
    <property type="entry name" value="SseB_N"/>
</dbReference>
<dbReference type="SUPFAM" id="SSF81901">
    <property type="entry name" value="HCP-like"/>
    <property type="match status" value="1"/>
</dbReference>
<evidence type="ECO:0000313" key="2">
    <source>
        <dbReference type="EMBL" id="MBS6620862.1"/>
    </source>
</evidence>
<proteinExistence type="predicted"/>
<reference evidence="2" key="2">
    <citation type="submission" date="2021-02" db="EMBL/GenBank/DDBJ databases">
        <title>Infant gut strain persistence is associated with maternal origin, phylogeny, and functional potential including surface adhesion and iron acquisition.</title>
        <authorList>
            <person name="Lou Y.C."/>
        </authorList>
    </citation>
    <scope>NUCLEOTIDE SEQUENCE</scope>
    <source>
        <strain evidence="2">L2_039_000G1_dasL2_039_000G1_maxbin2.maxbin.077</strain>
    </source>
</reference>
<dbReference type="EMBL" id="JAGZYH010000003">
    <property type="protein sequence ID" value="MBS6620862.1"/>
    <property type="molecule type" value="Genomic_DNA"/>
</dbReference>
<protein>
    <submittedName>
        <fullName evidence="2">SseB family protein</fullName>
    </submittedName>
</protein>
<dbReference type="InterPro" id="IPR006597">
    <property type="entry name" value="Sel1-like"/>
</dbReference>
<feature type="domain" description="SseB protein N-terminal" evidence="1">
    <location>
        <begin position="40"/>
        <end position="172"/>
    </location>
</feature>
<comment type="caution">
    <text evidence="2">The sequence shown here is derived from an EMBL/GenBank/DDBJ whole genome shotgun (WGS) entry which is preliminary data.</text>
</comment>
<dbReference type="InterPro" id="IPR011990">
    <property type="entry name" value="TPR-like_helical_dom_sf"/>
</dbReference>
<dbReference type="PANTHER" id="PTHR11102">
    <property type="entry name" value="SEL-1-LIKE PROTEIN"/>
    <property type="match status" value="1"/>
</dbReference>
<reference evidence="3 4" key="1">
    <citation type="submission" date="2018-02" db="EMBL/GenBank/DDBJ databases">
        <title>Complete genome sequencing of Faecalibacterium prausnitzii strains isolated from the human gut.</title>
        <authorList>
            <person name="Fitzgerald B.C."/>
            <person name="Shkoporov A.N."/>
            <person name="Ross P.R."/>
            <person name="Hill C."/>
        </authorList>
    </citation>
    <scope>NUCLEOTIDE SEQUENCE [LARGE SCALE GENOMIC DNA]</scope>
    <source>
        <strain evidence="3 4">APC942/18-1</strain>
    </source>
</reference>
<evidence type="ECO:0000313" key="5">
    <source>
        <dbReference type="Proteomes" id="UP000811365"/>
    </source>
</evidence>
<dbReference type="Pfam" id="PF07179">
    <property type="entry name" value="SseB"/>
    <property type="match status" value="1"/>
</dbReference>
<organism evidence="2 5">
    <name type="scientific">Faecalibacterium prausnitzii</name>
    <dbReference type="NCBI Taxonomy" id="853"/>
    <lineage>
        <taxon>Bacteria</taxon>
        <taxon>Bacillati</taxon>
        <taxon>Bacillota</taxon>
        <taxon>Clostridia</taxon>
        <taxon>Eubacteriales</taxon>
        <taxon>Oscillospiraceae</taxon>
        <taxon>Faecalibacterium</taxon>
    </lineage>
</organism>
<sequence length="355" mass="38749">MVDAMAKDGAARLRLRPVGAADRKKLPEYGPLGTGCPAIERAVAALYKGQNEESFWALMNAINYALELDTRVLVPLEAASDQPDGAAPWAEHPVPAEKAKDLQPWTLRTQKGRCYLPVFTSVKMAEADKGTASRPMAERLLASAMQMALDSDSIDGVVIDPWTSSATLDCSLLNGLLHASHDTDEPGEAELRAGNHAMAEERWDDAMHYYQLSAEEGCAEGLAMMGEMLYEGRGCRKSPAQARKFWKKAADAGDVAAWVALGDDAMVQGKGAGAALRAYRKAQKLCASTPDIAYMPQVCLRVAQYETQYISRKKALAQLAEAKQGFLVRKKEGDETAQSWLDETEAVIRQLLERE</sequence>
<dbReference type="EMBL" id="PRLA01000007">
    <property type="protein sequence ID" value="RAW49007.1"/>
    <property type="molecule type" value="Genomic_DNA"/>
</dbReference>
<dbReference type="Proteomes" id="UP000250997">
    <property type="component" value="Unassembled WGS sequence"/>
</dbReference>
<dbReference type="Pfam" id="PF08238">
    <property type="entry name" value="Sel1"/>
    <property type="match status" value="2"/>
</dbReference>
<gene>
    <name evidence="3" type="ORF">C4N27_10200</name>
    <name evidence="2" type="ORF">KH315_01650</name>
</gene>
<dbReference type="PANTHER" id="PTHR11102:SF160">
    <property type="entry name" value="ERAD-ASSOCIATED E3 UBIQUITIN-PROTEIN LIGASE COMPONENT HRD3"/>
    <property type="match status" value="1"/>
</dbReference>
<name>A0A329TGZ7_9FIRM</name>
<dbReference type="Gene3D" id="1.25.40.10">
    <property type="entry name" value="Tetratricopeptide repeat domain"/>
    <property type="match status" value="1"/>
</dbReference>
<dbReference type="AlphaFoldDB" id="A0A329TGZ7"/>
<dbReference type="SMART" id="SM00671">
    <property type="entry name" value="SEL1"/>
    <property type="match status" value="1"/>
</dbReference>
<dbReference type="InterPro" id="IPR050767">
    <property type="entry name" value="Sel1_AlgK"/>
</dbReference>
<dbReference type="Proteomes" id="UP000811365">
    <property type="component" value="Unassembled WGS sequence"/>
</dbReference>
<evidence type="ECO:0000313" key="4">
    <source>
        <dbReference type="Proteomes" id="UP000250997"/>
    </source>
</evidence>
<evidence type="ECO:0000313" key="3">
    <source>
        <dbReference type="EMBL" id="RAW49007.1"/>
    </source>
</evidence>